<dbReference type="PROSITE" id="PS51257">
    <property type="entry name" value="PROKAR_LIPOPROTEIN"/>
    <property type="match status" value="1"/>
</dbReference>
<evidence type="ECO:0000313" key="3">
    <source>
        <dbReference type="Proteomes" id="UP000198984"/>
    </source>
</evidence>
<dbReference type="Gene3D" id="2.60.120.430">
    <property type="entry name" value="Galactose-binding lectin"/>
    <property type="match status" value="1"/>
</dbReference>
<dbReference type="Pfam" id="PF18329">
    <property type="entry name" value="SGBP_B_XBD"/>
    <property type="match status" value="1"/>
</dbReference>
<dbReference type="GO" id="GO:0030247">
    <property type="term" value="F:polysaccharide binding"/>
    <property type="evidence" value="ECO:0007669"/>
    <property type="project" value="InterPro"/>
</dbReference>
<dbReference type="InterPro" id="IPR013783">
    <property type="entry name" value="Ig-like_fold"/>
</dbReference>
<accession>A0A1H7PKR8</accession>
<dbReference type="RefSeq" id="WP_089908763.1">
    <property type="nucleotide sequence ID" value="NZ_FOBB01000002.1"/>
</dbReference>
<dbReference type="STRING" id="573321.SAMN04488505_102108"/>
<dbReference type="InterPro" id="IPR040475">
    <property type="entry name" value="SGBP_B_XBD"/>
</dbReference>
<reference evidence="2 3" key="1">
    <citation type="submission" date="2016-10" db="EMBL/GenBank/DDBJ databases">
        <authorList>
            <person name="de Groot N.N."/>
        </authorList>
    </citation>
    <scope>NUCLEOTIDE SEQUENCE [LARGE SCALE GENOMIC DNA]</scope>
    <source>
        <strain evidence="2 3">DSM 21039</strain>
    </source>
</reference>
<dbReference type="Gene3D" id="2.60.40.10">
    <property type="entry name" value="Immunoglobulins"/>
    <property type="match status" value="2"/>
</dbReference>
<keyword evidence="3" id="KW-1185">Reference proteome</keyword>
<name>A0A1H7PKR8_9BACT</name>
<protein>
    <recommendedName>
        <fullName evidence="1">Surface glycan-binding protein B xyloglucan binding domain-containing protein</fullName>
    </recommendedName>
</protein>
<sequence length="419" mass="45218">MTRYNSNIFKGRLLTLMVTLLAGCLLMGACKKDNVSGPPMIEKVSLLDSSKVDSAFTKALPYTQLLITGKNLDGITNVFFNETSAYFNPTYNTSTHLIVNIPANAPTEATDPKVPNTIRIVTTHGQTSYAFVVDIPPPSIDEVSNENALAGDSVIVWGSSLWLIEKITLPGNREVKDFNANVQGTRLAFVMPSLGTDTGRLVIQGKYGTAMSNGPLNDYQSGDVISNLTASGEAGENAVFNWGWWGANRTNDASLFPGTRGYYLQNIFGGVGANDGGWWNGNRSGNFSDVPLFTAAVMSQPAASYALKFEINTKEAWKGGICIIRLKGDGGFAYRYMPWQSTTDKAFSTDNKWQTVTIPISSFKKAESGVEGTGASAAVMGDVLGANGVVSFGYRFVTESDPVEVFNAAFDNFRIVKIK</sequence>
<dbReference type="Proteomes" id="UP000198984">
    <property type="component" value="Unassembled WGS sequence"/>
</dbReference>
<feature type="domain" description="Surface glycan-binding protein B xyloglucan binding" evidence="1">
    <location>
        <begin position="242"/>
        <end position="417"/>
    </location>
</feature>
<gene>
    <name evidence="2" type="ORF">SAMN04488505_102108</name>
</gene>
<dbReference type="EMBL" id="FOBB01000002">
    <property type="protein sequence ID" value="SEL36209.1"/>
    <property type="molecule type" value="Genomic_DNA"/>
</dbReference>
<organism evidence="2 3">
    <name type="scientific">Chitinophaga rupis</name>
    <dbReference type="NCBI Taxonomy" id="573321"/>
    <lineage>
        <taxon>Bacteria</taxon>
        <taxon>Pseudomonadati</taxon>
        <taxon>Bacteroidota</taxon>
        <taxon>Chitinophagia</taxon>
        <taxon>Chitinophagales</taxon>
        <taxon>Chitinophagaceae</taxon>
        <taxon>Chitinophaga</taxon>
    </lineage>
</organism>
<proteinExistence type="predicted"/>
<evidence type="ECO:0000313" key="2">
    <source>
        <dbReference type="EMBL" id="SEL36209.1"/>
    </source>
</evidence>
<dbReference type="OrthoDB" id="660167at2"/>
<evidence type="ECO:0000259" key="1">
    <source>
        <dbReference type="Pfam" id="PF18329"/>
    </source>
</evidence>
<dbReference type="AlphaFoldDB" id="A0A1H7PKR8"/>